<proteinExistence type="predicted"/>
<dbReference type="Proteomes" id="UP000054538">
    <property type="component" value="Unassembled WGS sequence"/>
</dbReference>
<evidence type="ECO:0000313" key="2">
    <source>
        <dbReference type="Proteomes" id="UP000054538"/>
    </source>
</evidence>
<reference evidence="2" key="2">
    <citation type="submission" date="2015-01" db="EMBL/GenBank/DDBJ databases">
        <title>Evolutionary Origins and Diversification of the Mycorrhizal Mutualists.</title>
        <authorList>
            <consortium name="DOE Joint Genome Institute"/>
            <consortium name="Mycorrhizal Genomics Consortium"/>
            <person name="Kohler A."/>
            <person name="Kuo A."/>
            <person name="Nagy L.G."/>
            <person name="Floudas D."/>
            <person name="Copeland A."/>
            <person name="Barry K.W."/>
            <person name="Cichocki N."/>
            <person name="Veneault-Fourrey C."/>
            <person name="LaButti K."/>
            <person name="Lindquist E.A."/>
            <person name="Lipzen A."/>
            <person name="Lundell T."/>
            <person name="Morin E."/>
            <person name="Murat C."/>
            <person name="Riley R."/>
            <person name="Ohm R."/>
            <person name="Sun H."/>
            <person name="Tunlid A."/>
            <person name="Henrissat B."/>
            <person name="Grigoriev I.V."/>
            <person name="Hibbett D.S."/>
            <person name="Martin F."/>
        </authorList>
    </citation>
    <scope>NUCLEOTIDE SEQUENCE [LARGE SCALE GENOMIC DNA]</scope>
    <source>
        <strain evidence="2">Ve08.2h10</strain>
    </source>
</reference>
<gene>
    <name evidence="1" type="ORF">PAXRUDRAFT_822637</name>
</gene>
<evidence type="ECO:0000313" key="1">
    <source>
        <dbReference type="EMBL" id="KIK99560.1"/>
    </source>
</evidence>
<accession>A0A0D0ECL1</accession>
<sequence>MSVWVRNTLHLFYSWLGEMHCTHSVIWGTIRVFIVLVDTFADSGETPIKHNDTTFTADSSQS</sequence>
<dbReference type="EMBL" id="KN824856">
    <property type="protein sequence ID" value="KIK99560.1"/>
    <property type="molecule type" value="Genomic_DNA"/>
</dbReference>
<protein>
    <submittedName>
        <fullName evidence="1">Uncharacterized protein</fullName>
    </submittedName>
</protein>
<dbReference type="AlphaFoldDB" id="A0A0D0ECL1"/>
<reference evidence="1 2" key="1">
    <citation type="submission" date="2014-04" db="EMBL/GenBank/DDBJ databases">
        <authorList>
            <consortium name="DOE Joint Genome Institute"/>
            <person name="Kuo A."/>
            <person name="Kohler A."/>
            <person name="Jargeat P."/>
            <person name="Nagy L.G."/>
            <person name="Floudas D."/>
            <person name="Copeland A."/>
            <person name="Barry K.W."/>
            <person name="Cichocki N."/>
            <person name="Veneault-Fourrey C."/>
            <person name="LaButti K."/>
            <person name="Lindquist E.A."/>
            <person name="Lipzen A."/>
            <person name="Lundell T."/>
            <person name="Morin E."/>
            <person name="Murat C."/>
            <person name="Sun H."/>
            <person name="Tunlid A."/>
            <person name="Henrissat B."/>
            <person name="Grigoriev I.V."/>
            <person name="Hibbett D.S."/>
            <person name="Martin F."/>
            <person name="Nordberg H.P."/>
            <person name="Cantor M.N."/>
            <person name="Hua S.X."/>
        </authorList>
    </citation>
    <scope>NUCLEOTIDE SEQUENCE [LARGE SCALE GENOMIC DNA]</scope>
    <source>
        <strain evidence="1 2">Ve08.2h10</strain>
    </source>
</reference>
<organism evidence="1 2">
    <name type="scientific">Paxillus rubicundulus Ve08.2h10</name>
    <dbReference type="NCBI Taxonomy" id="930991"/>
    <lineage>
        <taxon>Eukaryota</taxon>
        <taxon>Fungi</taxon>
        <taxon>Dikarya</taxon>
        <taxon>Basidiomycota</taxon>
        <taxon>Agaricomycotina</taxon>
        <taxon>Agaricomycetes</taxon>
        <taxon>Agaricomycetidae</taxon>
        <taxon>Boletales</taxon>
        <taxon>Paxilineae</taxon>
        <taxon>Paxillaceae</taxon>
        <taxon>Paxillus</taxon>
    </lineage>
</organism>
<name>A0A0D0ECL1_9AGAM</name>
<keyword evidence="2" id="KW-1185">Reference proteome</keyword>
<dbReference type="InParanoid" id="A0A0D0ECL1"/>
<dbReference type="HOGENOM" id="CLU_2904853_0_0_1"/>